<gene>
    <name evidence="1" type="ORF">SAMN04488055_0496</name>
</gene>
<protein>
    <submittedName>
        <fullName evidence="1">Uncharacterized protein</fullName>
    </submittedName>
</protein>
<accession>A0A1N6D9J9</accession>
<evidence type="ECO:0000313" key="1">
    <source>
        <dbReference type="EMBL" id="SIN67407.1"/>
    </source>
</evidence>
<reference evidence="1 2" key="1">
    <citation type="submission" date="2016-11" db="EMBL/GenBank/DDBJ databases">
        <authorList>
            <person name="Jaros S."/>
            <person name="Januszkiewicz K."/>
            <person name="Wedrychowicz H."/>
        </authorList>
    </citation>
    <scope>NUCLEOTIDE SEQUENCE [LARGE SCALE GENOMIC DNA]</scope>
    <source>
        <strain evidence="1 2">DSM 24787</strain>
    </source>
</reference>
<keyword evidence="2" id="KW-1185">Reference proteome</keyword>
<dbReference type="Proteomes" id="UP000185003">
    <property type="component" value="Unassembled WGS sequence"/>
</dbReference>
<dbReference type="AlphaFoldDB" id="A0A1N6D9J9"/>
<proteinExistence type="predicted"/>
<sequence length="241" mass="27262">MMRIAIAFCALYLVSCQQSSKTEEGTKDSTVTDTDAAAVIIDTVTIGHQLYNITTSTAAEFQQVPEFLADTSEAVNILRDSMRVRRAGDSLILTLANGLQKVMVNNNNHTEEYTQYTYQAYLPAIEHWVVFNAGYEWHSYELVNARNGEMTRTIGFPELSPDKRFFICSNTDLMAAFTLNGFQLFQLTPDLNPVLLQERELVNWGPATIKWKDATNLVALQHYLDAQSNEHERFIRLTPAP</sequence>
<evidence type="ECO:0000313" key="2">
    <source>
        <dbReference type="Proteomes" id="UP000185003"/>
    </source>
</evidence>
<organism evidence="1 2">
    <name type="scientific">Chitinophaga niabensis</name>
    <dbReference type="NCBI Taxonomy" id="536979"/>
    <lineage>
        <taxon>Bacteria</taxon>
        <taxon>Pseudomonadati</taxon>
        <taxon>Bacteroidota</taxon>
        <taxon>Chitinophagia</taxon>
        <taxon>Chitinophagales</taxon>
        <taxon>Chitinophagaceae</taxon>
        <taxon>Chitinophaga</taxon>
    </lineage>
</organism>
<name>A0A1N6D9J9_9BACT</name>
<dbReference type="EMBL" id="FSRA01000001">
    <property type="protein sequence ID" value="SIN67407.1"/>
    <property type="molecule type" value="Genomic_DNA"/>
</dbReference>